<dbReference type="OrthoDB" id="5397989at2"/>
<dbReference type="RefSeq" id="WP_008332217.1">
    <property type="nucleotide sequence ID" value="NZ_CH902578.1"/>
</dbReference>
<evidence type="ECO:0000313" key="1">
    <source>
        <dbReference type="EMBL" id="EAQ13946.1"/>
    </source>
</evidence>
<gene>
    <name evidence="1" type="ORF">RB2654_12774</name>
</gene>
<protein>
    <recommendedName>
        <fullName evidence="3">DUF1858 domain-containing protein</fullName>
    </recommendedName>
</protein>
<dbReference type="eggNOG" id="ENOG503351G">
    <property type="taxonomic scope" value="Bacteria"/>
</dbReference>
<name>A3VCS5_9RHOB</name>
<comment type="caution">
    <text evidence="1">The sequence shown here is derived from an EMBL/GenBank/DDBJ whole genome shotgun (WGS) entry which is preliminary data.</text>
</comment>
<accession>A3VCS5</accession>
<dbReference type="Proteomes" id="UP000002931">
    <property type="component" value="Unassembled WGS sequence"/>
</dbReference>
<dbReference type="InterPro" id="IPR038062">
    <property type="entry name" value="ScdA-like_N_sf"/>
</dbReference>
<sequence length="71" mass="8206">MPRRPRFDDPDLPLSTLFGEWPDMVEVFLAKQMLCPGCPVAPFHAITDACEEYELDEEVFRAELRRAARLP</sequence>
<dbReference type="NCBIfam" id="TIGR03980">
    <property type="entry name" value="prismane_assoc"/>
    <property type="match status" value="1"/>
</dbReference>
<dbReference type="AlphaFoldDB" id="A3VCS5"/>
<evidence type="ECO:0008006" key="3">
    <source>
        <dbReference type="Google" id="ProtNLM"/>
    </source>
</evidence>
<proteinExistence type="predicted"/>
<dbReference type="STRING" id="314271.RB2654_12774"/>
<evidence type="ECO:0000313" key="2">
    <source>
        <dbReference type="Proteomes" id="UP000002931"/>
    </source>
</evidence>
<dbReference type="Gene3D" id="1.10.3910.10">
    <property type="entry name" value="SP0561-like"/>
    <property type="match status" value="1"/>
</dbReference>
<dbReference type="EMBL" id="AAMT01000003">
    <property type="protein sequence ID" value="EAQ13946.1"/>
    <property type="molecule type" value="Genomic_DNA"/>
</dbReference>
<dbReference type="InterPro" id="IPR023883">
    <property type="entry name" value="CHP03980_redox-disulphide"/>
</dbReference>
<reference evidence="1 2" key="1">
    <citation type="journal article" date="2010" name="J. Bacteriol.">
        <title>Genome sequences of Pelagibaca bermudensis HTCC2601T and Maritimibacter alkaliphilus HTCC2654T, the type strains of two marine Roseobacter genera.</title>
        <authorList>
            <person name="Thrash J.C."/>
            <person name="Cho J.C."/>
            <person name="Ferriera S."/>
            <person name="Johnson J."/>
            <person name="Vergin K.L."/>
            <person name="Giovannoni S.J."/>
        </authorList>
    </citation>
    <scope>NUCLEOTIDE SEQUENCE [LARGE SCALE GENOMIC DNA]</scope>
    <source>
        <strain evidence="1 2">HTCC2654</strain>
    </source>
</reference>
<dbReference type="HOGENOM" id="CLU_180540_3_1_5"/>
<keyword evidence="2" id="KW-1185">Reference proteome</keyword>
<organism evidence="1 2">
    <name type="scientific">Maritimibacter alkaliphilus HTCC2654</name>
    <dbReference type="NCBI Taxonomy" id="314271"/>
    <lineage>
        <taxon>Bacteria</taxon>
        <taxon>Pseudomonadati</taxon>
        <taxon>Pseudomonadota</taxon>
        <taxon>Alphaproteobacteria</taxon>
        <taxon>Rhodobacterales</taxon>
        <taxon>Roseobacteraceae</taxon>
        <taxon>Maritimibacter</taxon>
    </lineage>
</organism>
<dbReference type="SUPFAM" id="SSF140683">
    <property type="entry name" value="SP0561-like"/>
    <property type="match status" value="1"/>
</dbReference>